<evidence type="ECO:0000256" key="2">
    <source>
        <dbReference type="ARBA" id="ARBA00022692"/>
    </source>
</evidence>
<dbReference type="OrthoDB" id="3900342at2759"/>
<feature type="transmembrane region" description="Helical" evidence="5">
    <location>
        <begin position="63"/>
        <end position="82"/>
    </location>
</feature>
<dbReference type="HOGENOM" id="CLU_007946_15_7_1"/>
<organism evidence="8">
    <name type="scientific">Caenorhabditis remanei</name>
    <name type="common">Caenorhabditis vulgaris</name>
    <dbReference type="NCBI Taxonomy" id="31234"/>
    <lineage>
        <taxon>Eukaryota</taxon>
        <taxon>Metazoa</taxon>
        <taxon>Ecdysozoa</taxon>
        <taxon>Nematoda</taxon>
        <taxon>Chromadorea</taxon>
        <taxon>Rhabditida</taxon>
        <taxon>Rhabditina</taxon>
        <taxon>Rhabditomorpha</taxon>
        <taxon>Rhabditoidea</taxon>
        <taxon>Rhabditidae</taxon>
        <taxon>Peloderinae</taxon>
        <taxon>Caenorhabditis</taxon>
    </lineage>
</organism>
<evidence type="ECO:0000256" key="1">
    <source>
        <dbReference type="ARBA" id="ARBA00004141"/>
    </source>
</evidence>
<dbReference type="STRING" id="31234.E3M0V7"/>
<name>E3M0V7_CAERE</name>
<dbReference type="Pfam" id="PF13906">
    <property type="entry name" value="AA_permease_C"/>
    <property type="match status" value="1"/>
</dbReference>
<keyword evidence="8" id="KW-1185">Reference proteome</keyword>
<dbReference type="InterPro" id="IPR002293">
    <property type="entry name" value="AA/rel_permease1"/>
</dbReference>
<feature type="transmembrane region" description="Helical" evidence="5">
    <location>
        <begin position="250"/>
        <end position="272"/>
    </location>
</feature>
<dbReference type="Pfam" id="PF13520">
    <property type="entry name" value="AA_permease_2"/>
    <property type="match status" value="1"/>
</dbReference>
<feature type="transmembrane region" description="Helical" evidence="5">
    <location>
        <begin position="349"/>
        <end position="375"/>
    </location>
</feature>
<dbReference type="InParanoid" id="E3M0V7"/>
<feature type="transmembrane region" description="Helical" evidence="5">
    <location>
        <begin position="182"/>
        <end position="203"/>
    </location>
</feature>
<keyword evidence="2 5" id="KW-0812">Transmembrane</keyword>
<evidence type="ECO:0000256" key="4">
    <source>
        <dbReference type="ARBA" id="ARBA00023136"/>
    </source>
</evidence>
<dbReference type="Proteomes" id="UP000008281">
    <property type="component" value="Unassembled WGS sequence"/>
</dbReference>
<dbReference type="FunCoup" id="E3M0V7">
    <property type="interactions" value="487"/>
</dbReference>
<gene>
    <name evidence="7" type="ORF">CRE_06429</name>
</gene>
<sequence length="617" mass="67846">MASRIWKAITRKKKFEGDSHLDTNLRRCLGLMDITFLALGQMMGAGIYVLTGTVVRNQAGPSIVFSFILAGIAALLSAFSYAEFGARFPRAGSAYTYTYIGFGELWAFIVGWTIPLEYMIGNAAVARSWSAYFDNLLDNYVKNTTIGIVGELSQVSIYKFVVFFTYRFPFQPGGFFSTYPDVLSFILICLCACVIAIGSRVSANVNTSFVVLNILVIIIVIISGMCYADFNNWSGTTSDGRSNFFPYGVTGTLTGAATCFFSYIGFEVLATAGEEVKCKLKIQKGNFNKPNSAPHRTIPVATFLSIGVIMTLYILVSSTLTLMVPYDQVHTTAPFAEAFDARGCTVVKYIISIGALVGLTNNLVTGVFALPRSVYAMADDGLLFGWLAHVNSYTKVPLNAIVIFTLINAVIALIFDIEALVEFLSIGTLFAYSFVSASVLVLRYQSAPIDGDEKRMDGGGELSSWIPARNFWESLPSGTSISLAVGALIASFFWLSFTFRTGFYESWYGQMSLGLNGLCIVLIMAFILGHTQNSLKTNFKVPCVPFLPCLSLLVNVFMMSYLTTATWIRLFVWMGVGLIIYFAYGIRHSKEAKRLTTIADIRMSSTFPNKNNRIPKT</sequence>
<protein>
    <recommendedName>
        <fullName evidence="6">Cationic amino acid transporter C-terminal domain-containing protein</fullName>
    </recommendedName>
</protein>
<evidence type="ECO:0000256" key="3">
    <source>
        <dbReference type="ARBA" id="ARBA00022989"/>
    </source>
</evidence>
<feature type="transmembrane region" description="Helical" evidence="5">
    <location>
        <begin position="541"/>
        <end position="561"/>
    </location>
</feature>
<keyword evidence="4 5" id="KW-0472">Membrane</keyword>
<feature type="transmembrane region" description="Helical" evidence="5">
    <location>
        <begin position="396"/>
        <end position="417"/>
    </location>
</feature>
<dbReference type="GO" id="GO:0005886">
    <property type="term" value="C:plasma membrane"/>
    <property type="evidence" value="ECO:0007669"/>
    <property type="project" value="TreeGrafter"/>
</dbReference>
<keyword evidence="3 5" id="KW-1133">Transmembrane helix</keyword>
<dbReference type="AlphaFoldDB" id="E3M0V7"/>
<feature type="transmembrane region" description="Helical" evidence="5">
    <location>
        <begin position="567"/>
        <end position="586"/>
    </location>
</feature>
<dbReference type="GO" id="GO:0015171">
    <property type="term" value="F:amino acid transmembrane transporter activity"/>
    <property type="evidence" value="ECO:0007669"/>
    <property type="project" value="TreeGrafter"/>
</dbReference>
<dbReference type="EMBL" id="DS268421">
    <property type="protein sequence ID" value="EFO88879.1"/>
    <property type="molecule type" value="Genomic_DNA"/>
</dbReference>
<feature type="transmembrane region" description="Helical" evidence="5">
    <location>
        <begin position="29"/>
        <end position="51"/>
    </location>
</feature>
<dbReference type="Gene3D" id="1.20.1740.10">
    <property type="entry name" value="Amino acid/polyamine transporter I"/>
    <property type="match status" value="2"/>
</dbReference>
<evidence type="ECO:0000313" key="7">
    <source>
        <dbReference type="EMBL" id="EFO88879.1"/>
    </source>
</evidence>
<feature type="transmembrane region" description="Helical" evidence="5">
    <location>
        <begin position="475"/>
        <end position="495"/>
    </location>
</feature>
<feature type="transmembrane region" description="Helical" evidence="5">
    <location>
        <begin position="423"/>
        <end position="444"/>
    </location>
</feature>
<feature type="transmembrane region" description="Helical" evidence="5">
    <location>
        <begin position="210"/>
        <end position="230"/>
    </location>
</feature>
<accession>E3M0V7</accession>
<feature type="domain" description="Cationic amino acid transporter C-terminal" evidence="6">
    <location>
        <begin position="539"/>
        <end position="589"/>
    </location>
</feature>
<feature type="transmembrane region" description="Helical" evidence="5">
    <location>
        <begin position="507"/>
        <end position="529"/>
    </location>
</feature>
<evidence type="ECO:0000313" key="8">
    <source>
        <dbReference type="Proteomes" id="UP000008281"/>
    </source>
</evidence>
<comment type="subcellular location">
    <subcellularLocation>
        <location evidence="1">Membrane</location>
        <topology evidence="1">Multi-pass membrane protein</topology>
    </subcellularLocation>
</comment>
<evidence type="ECO:0000256" key="5">
    <source>
        <dbReference type="SAM" id="Phobius"/>
    </source>
</evidence>
<dbReference type="InterPro" id="IPR029485">
    <property type="entry name" value="CAT_C"/>
</dbReference>
<feature type="transmembrane region" description="Helical" evidence="5">
    <location>
        <begin position="94"/>
        <end position="114"/>
    </location>
</feature>
<dbReference type="OMA" id="LMFGWAP"/>
<dbReference type="PANTHER" id="PTHR43243:SF18">
    <property type="entry name" value="CATIONIC AMINO ACID TRANSPORTER C-TERMINAL DOMAIN-CONTAINING PROTEIN"/>
    <property type="match status" value="1"/>
</dbReference>
<dbReference type="PIRSF" id="PIRSF006060">
    <property type="entry name" value="AA_transporter"/>
    <property type="match status" value="1"/>
</dbReference>
<dbReference type="eggNOG" id="KOG1286">
    <property type="taxonomic scope" value="Eukaryota"/>
</dbReference>
<dbReference type="PANTHER" id="PTHR43243">
    <property type="entry name" value="INNER MEMBRANE TRANSPORTER YGJI-RELATED"/>
    <property type="match status" value="1"/>
</dbReference>
<proteinExistence type="predicted"/>
<evidence type="ECO:0000259" key="6">
    <source>
        <dbReference type="Pfam" id="PF13906"/>
    </source>
</evidence>
<reference evidence="7" key="1">
    <citation type="submission" date="2007-07" db="EMBL/GenBank/DDBJ databases">
        <title>PCAP assembly of the Caenorhabditis remanei genome.</title>
        <authorList>
            <consortium name="The Caenorhabditis remanei Sequencing Consortium"/>
            <person name="Wilson R.K."/>
        </authorList>
    </citation>
    <scope>NUCLEOTIDE SEQUENCE [LARGE SCALE GENOMIC DNA]</scope>
    <source>
        <strain evidence="7">PB4641</strain>
    </source>
</reference>
<feature type="transmembrane region" description="Helical" evidence="5">
    <location>
        <begin position="293"/>
        <end position="316"/>
    </location>
</feature>